<dbReference type="Proteomes" id="UP000277007">
    <property type="component" value="Unassembled WGS sequence"/>
</dbReference>
<dbReference type="Gene3D" id="3.40.50.300">
    <property type="entry name" value="P-loop containing nucleotide triphosphate hydrolases"/>
    <property type="match status" value="1"/>
</dbReference>
<dbReference type="PANTHER" id="PTHR34301:SF8">
    <property type="entry name" value="ATPASE DOMAIN-CONTAINING PROTEIN"/>
    <property type="match status" value="1"/>
</dbReference>
<dbReference type="InterPro" id="IPR027417">
    <property type="entry name" value="P-loop_NTPase"/>
</dbReference>
<keyword evidence="2" id="KW-1185">Reference proteome</keyword>
<accession>A0A3S0L0D8</accession>
<gene>
    <name evidence="1" type="ORF">EJ903_05135</name>
</gene>
<comment type="caution">
    <text evidence="1">The sequence shown here is derived from an EMBL/GenBank/DDBJ whole genome shotgun (WGS) entry which is preliminary data.</text>
</comment>
<dbReference type="SUPFAM" id="SSF52540">
    <property type="entry name" value="P-loop containing nucleoside triphosphate hydrolases"/>
    <property type="match status" value="1"/>
</dbReference>
<name>A0A3S0L0D8_9PROT</name>
<dbReference type="RefSeq" id="WP_126612780.1">
    <property type="nucleotide sequence ID" value="NZ_JBHUCY010000004.1"/>
</dbReference>
<sequence length="399" mass="45190">MQNIAGTPVEGDDFFGREGAIHSFWDLLGNHDILLLGPRRIGKTSLSRRLMVEARQHGWSTIEANVASCTDERAFVEKLAQAIKSEAGSRVGAALEAVGGLLNRIDRVRLPGDAGFDLSAKPEAWEAIASDALALLTRQSNETLIYIDELPIFLFNLLRFDVKTGKERVRRFLDWFRNDARDATRGKGLHWLMSGSVGLDTLVQTHGMADAINTLRQRALDPFSDEEALAFLERLAESYKLPVSLDDRKRLVAAIGWPQPYYLQLAFQNIRAMWREGQPVGPLIDDAINCLIEPGEDNDFHHWEERLRIQHEQSVADLAIALLTVACRKPDGASTTALFAEAQRLLPDLGEEQQKQRFIALRDVLIRDGYWAISETDGTRRCHFRLEPLRRWWSRRNTL</sequence>
<evidence type="ECO:0008006" key="3">
    <source>
        <dbReference type="Google" id="ProtNLM"/>
    </source>
</evidence>
<dbReference type="PANTHER" id="PTHR34301">
    <property type="entry name" value="DNA-BINDING PROTEIN-RELATED"/>
    <property type="match status" value="1"/>
</dbReference>
<protein>
    <recommendedName>
        <fullName evidence="3">ATP-binding protein</fullName>
    </recommendedName>
</protein>
<dbReference type="AlphaFoldDB" id="A0A3S0L0D8"/>
<evidence type="ECO:0000313" key="1">
    <source>
        <dbReference type="EMBL" id="RTR22958.1"/>
    </source>
</evidence>
<proteinExistence type="predicted"/>
<evidence type="ECO:0000313" key="2">
    <source>
        <dbReference type="Proteomes" id="UP000277007"/>
    </source>
</evidence>
<reference evidence="1 2" key="1">
    <citation type="submission" date="2018-12" db="EMBL/GenBank/DDBJ databases">
        <authorList>
            <person name="Yang Y."/>
        </authorList>
    </citation>
    <scope>NUCLEOTIDE SEQUENCE [LARGE SCALE GENOMIC DNA]</scope>
    <source>
        <strain evidence="1 2">L-25-5w-1</strain>
    </source>
</reference>
<dbReference type="EMBL" id="RXMA01000003">
    <property type="protein sequence ID" value="RTR22958.1"/>
    <property type="molecule type" value="Genomic_DNA"/>
</dbReference>
<dbReference type="OrthoDB" id="7827977at2"/>
<organism evidence="1 2">
    <name type="scientific">Azospirillum griseum</name>
    <dbReference type="NCBI Taxonomy" id="2496639"/>
    <lineage>
        <taxon>Bacteria</taxon>
        <taxon>Pseudomonadati</taxon>
        <taxon>Pseudomonadota</taxon>
        <taxon>Alphaproteobacteria</taxon>
        <taxon>Rhodospirillales</taxon>
        <taxon>Azospirillaceae</taxon>
        <taxon>Azospirillum</taxon>
    </lineage>
</organism>